<dbReference type="InterPro" id="IPR002676">
    <property type="entry name" value="RimM_N"/>
</dbReference>
<dbReference type="Gene3D" id="2.40.30.60">
    <property type="entry name" value="RimM"/>
    <property type="match status" value="1"/>
</dbReference>
<dbReference type="Gene3D" id="2.30.30.240">
    <property type="entry name" value="PRC-barrel domain"/>
    <property type="match status" value="1"/>
</dbReference>
<protein>
    <recommendedName>
        <fullName evidence="5">16S rRNA processing protein RimM family</fullName>
    </recommendedName>
</protein>
<dbReference type="PANTHER" id="PTHR11952">
    <property type="entry name" value="UDP- GLUCOSE PYROPHOSPHORYLASE"/>
    <property type="match status" value="1"/>
</dbReference>
<proteinExistence type="inferred from homology"/>
<evidence type="ECO:0000259" key="2">
    <source>
        <dbReference type="Pfam" id="PF24986"/>
    </source>
</evidence>
<evidence type="ECO:0000313" key="3">
    <source>
        <dbReference type="EMBL" id="KAJ6301933.1"/>
    </source>
</evidence>
<dbReference type="NCBIfam" id="TIGR02273">
    <property type="entry name" value="16S_RimM"/>
    <property type="match status" value="1"/>
</dbReference>
<feature type="domain" description="Ribosome maturation factor RimM PRC barrel" evidence="2">
    <location>
        <begin position="188"/>
        <end position="274"/>
    </location>
</feature>
<dbReference type="SUPFAM" id="SSF50447">
    <property type="entry name" value="Translation proteins"/>
    <property type="match status" value="1"/>
</dbReference>
<dbReference type="InterPro" id="IPR011961">
    <property type="entry name" value="RimM"/>
</dbReference>
<dbReference type="PANTHER" id="PTHR11952:SF10">
    <property type="entry name" value="16S RRNA PROCESSING PROTEIN RIMM FAMILY"/>
    <property type="match status" value="1"/>
</dbReference>
<accession>A0ABQ8ZJ87</accession>
<dbReference type="InterPro" id="IPR029044">
    <property type="entry name" value="Nucleotide-diphossugar_trans"/>
</dbReference>
<dbReference type="InterPro" id="IPR011033">
    <property type="entry name" value="PRC_barrel-like_sf"/>
</dbReference>
<dbReference type="SUPFAM" id="SSF53448">
    <property type="entry name" value="Nucleotide-diphospho-sugar transferases"/>
    <property type="match status" value="1"/>
</dbReference>
<dbReference type="InterPro" id="IPR009000">
    <property type="entry name" value="Transl_B-barrel_sf"/>
</dbReference>
<dbReference type="EMBL" id="JAPFFI010000027">
    <property type="protein sequence ID" value="KAJ6301933.1"/>
    <property type="molecule type" value="Genomic_DNA"/>
</dbReference>
<dbReference type="Pfam" id="PF01782">
    <property type="entry name" value="RimM"/>
    <property type="match status" value="1"/>
</dbReference>
<evidence type="ECO:0008006" key="5">
    <source>
        <dbReference type="Google" id="ProtNLM"/>
    </source>
</evidence>
<comment type="caution">
    <text evidence="3">The sequence shown here is derived from an EMBL/GenBank/DDBJ whole genome shotgun (WGS) entry which is preliminary data.</text>
</comment>
<keyword evidence="4" id="KW-1185">Reference proteome</keyword>
<reference evidence="3" key="2">
    <citation type="journal article" date="2023" name="Int. J. Mol. Sci.">
        <title>De Novo Assembly and Annotation of 11 Diverse Shrub Willow (Salix) Genomes Reveals Novel Gene Organization in Sex-Linked Regions.</title>
        <authorList>
            <person name="Hyden B."/>
            <person name="Feng K."/>
            <person name="Yates T.B."/>
            <person name="Jawdy S."/>
            <person name="Cereghino C."/>
            <person name="Smart L.B."/>
            <person name="Muchero W."/>
        </authorList>
    </citation>
    <scope>NUCLEOTIDE SEQUENCE</scope>
    <source>
        <tissue evidence="3">Shoot tip</tissue>
    </source>
</reference>
<evidence type="ECO:0000313" key="4">
    <source>
        <dbReference type="Proteomes" id="UP001141253"/>
    </source>
</evidence>
<dbReference type="Pfam" id="PF24986">
    <property type="entry name" value="PRC_RimM"/>
    <property type="match status" value="1"/>
</dbReference>
<sequence>MQQATTPLWSPPLPSSKYPLLSPPPARLSPALLPPSPLQLLPFKPPRNHPPAILSPLHRTGTRRHSLSLATQEIVETSYSESEFVEVGYISNVHGLQGEISVKPTTDFPELRFSKPGRRWLRQLVSGKDVIREVDLVEGRGHHGRKSWILKFGGVDTVDRAKLLVGSTLLAKEYERPELEEGEFYSRDLIGMRVILKDTGECVGTVVNVFDSGGNDLLQVMLYTSSDVPDGTRKSKPAEAGVSGRLAWVPFVEAIVPDVNMNEREMRITPPKGLLELNLRLDEKSKKERRELEWRERKKFQRRLIAAKKKLCEMEQKHVFDGLRYGDKSKRGLLAEQIVGVNSKLLQQALENIAISTKRCSATELISAIRTKHVKSSLMISKEVITCANEEKLGADFKLQEKGLSLFSKGKVAIVLVLNDIEKGKGDNPGVVDSESSENSLPFFLQKSLSDDQAFVKIEDRASVPLILVCPAQETQSLQKLFSNNDYFAFDSEKVWFLEEEKIPVVSSSEEEWKRQKIMMKSPWEILQSPVGSGGVISLLSSDNIPENLSKMGVEYIEICSSSQNCVAGSPLLLGFVKSRKAEIGIKIVEDTKDLEESFDMIFSLNFMRLLAQQIHKLQFHAIPKPNQHVQMVDKEWIDVAPSSPNSYELRSSIYSSLNACPQEKICIVERLTNDLAGAQTSRLRPRRRSKSLKVSENGGAVTYEEDCKEES</sequence>
<dbReference type="InterPro" id="IPR036976">
    <property type="entry name" value="RimM_N_sf"/>
</dbReference>
<dbReference type="InterPro" id="IPR056792">
    <property type="entry name" value="PRC_RimM"/>
</dbReference>
<gene>
    <name evidence="3" type="ORF">OIU77_016107</name>
</gene>
<dbReference type="Gene3D" id="3.90.550.10">
    <property type="entry name" value="Spore Coat Polysaccharide Biosynthesis Protein SpsA, Chain A"/>
    <property type="match status" value="1"/>
</dbReference>
<reference evidence="3" key="1">
    <citation type="submission" date="2022-10" db="EMBL/GenBank/DDBJ databases">
        <authorList>
            <person name="Hyden B.L."/>
            <person name="Feng K."/>
            <person name="Yates T."/>
            <person name="Jawdy S."/>
            <person name="Smart L.B."/>
            <person name="Muchero W."/>
        </authorList>
    </citation>
    <scope>NUCLEOTIDE SEQUENCE</scope>
    <source>
        <tissue evidence="3">Shoot tip</tissue>
    </source>
</reference>
<dbReference type="Proteomes" id="UP001141253">
    <property type="component" value="Chromosome 16"/>
</dbReference>
<dbReference type="SUPFAM" id="SSF50346">
    <property type="entry name" value="PRC-barrel domain"/>
    <property type="match status" value="1"/>
</dbReference>
<organism evidence="3 4">
    <name type="scientific">Salix suchowensis</name>
    <dbReference type="NCBI Taxonomy" id="1278906"/>
    <lineage>
        <taxon>Eukaryota</taxon>
        <taxon>Viridiplantae</taxon>
        <taxon>Streptophyta</taxon>
        <taxon>Embryophyta</taxon>
        <taxon>Tracheophyta</taxon>
        <taxon>Spermatophyta</taxon>
        <taxon>Magnoliopsida</taxon>
        <taxon>eudicotyledons</taxon>
        <taxon>Gunneridae</taxon>
        <taxon>Pentapetalae</taxon>
        <taxon>rosids</taxon>
        <taxon>fabids</taxon>
        <taxon>Malpighiales</taxon>
        <taxon>Salicaceae</taxon>
        <taxon>Saliceae</taxon>
        <taxon>Salix</taxon>
    </lineage>
</organism>
<feature type="domain" description="RimM N-terminal" evidence="1">
    <location>
        <begin position="87"/>
        <end position="173"/>
    </location>
</feature>
<name>A0ABQ8ZJ87_9ROSI</name>
<evidence type="ECO:0000259" key="1">
    <source>
        <dbReference type="Pfam" id="PF01782"/>
    </source>
</evidence>
<dbReference type="InterPro" id="IPR039741">
    <property type="entry name" value="UDP-sugar_pyrophosphorylase"/>
</dbReference>
<dbReference type="HAMAP" id="MF_00014">
    <property type="entry name" value="Ribosome_mat_RimM"/>
    <property type="match status" value="1"/>
</dbReference>